<organism evidence="2 3">
    <name type="scientific">Pseudomonas monteilii</name>
    <dbReference type="NCBI Taxonomy" id="76759"/>
    <lineage>
        <taxon>Bacteria</taxon>
        <taxon>Pseudomonadati</taxon>
        <taxon>Pseudomonadota</taxon>
        <taxon>Gammaproteobacteria</taxon>
        <taxon>Pseudomonadales</taxon>
        <taxon>Pseudomonadaceae</taxon>
        <taxon>Pseudomonas</taxon>
    </lineage>
</organism>
<protein>
    <submittedName>
        <fullName evidence="2">MinD/ParA family protein</fullName>
    </submittedName>
</protein>
<dbReference type="RefSeq" id="WP_080578069.1">
    <property type="nucleotide sequence ID" value="NZ_CP022562.1"/>
</dbReference>
<dbReference type="InterPro" id="IPR050678">
    <property type="entry name" value="DNA_Partitioning_ATPase"/>
</dbReference>
<dbReference type="PANTHER" id="PTHR13696:SF96">
    <property type="entry name" value="COBQ_COBB_MIND_PARA NUCLEOTIDE BINDING DOMAIN-CONTAINING PROTEIN"/>
    <property type="match status" value="1"/>
</dbReference>
<reference evidence="2 3" key="1">
    <citation type="submission" date="2019-10" db="EMBL/GenBank/DDBJ databases">
        <title>XDR Pseudomonas monteilii producing IMP-16 from LCR.</title>
        <authorList>
            <person name="Ballaben A."/>
            <person name="Doi Y."/>
        </authorList>
    </citation>
    <scope>NUCLEOTIDE SEQUENCE [LARGE SCALE GENOMIC DNA]</scope>
    <source>
        <strain evidence="2 3">597/14</strain>
    </source>
</reference>
<dbReference type="Gene3D" id="1.10.260.40">
    <property type="entry name" value="lambda repressor-like DNA-binding domains"/>
    <property type="match status" value="1"/>
</dbReference>
<accession>A0A3G2HI86</accession>
<gene>
    <name evidence="2" type="ORF">F9Z43_18580</name>
</gene>
<sequence length="409" mass="46946">MARCAHCRSESCSLLFRYLWRRIPMSLISPSDLKNLRRSLRLTCEQAAISIDIKARAWRSYETSADCKSHRTIPERSLRVFCERHGVPYPPTSNDGRLLSVGCKIISITAYKGGVGKSPITVDVATELARRGSRVAIITGDVVYRCSMGDEMREHRRLKIKNSPVTYFDESDVILYSAELRDLERKLEEDLAGTGVLDPGEIRFCYGYQIERIKRKKVASHALSTLVKEYDYILLDLNRDMYRTLLLSNVIALVLDNRCLSSIWSAEQYCEDIIAMNGGRPVSHLYTLITNHAPCGDGTEYLEYIDDEADAEQVRREVIESYEHQSEVYLEARKLRVPMLRTFMTKAHSMEIARYNSTRGFWDGYCYFDSVVDFAPDSLASDEIRRLTDELIDCVTREYHGMVYLPRSA</sequence>
<proteinExistence type="predicted"/>
<dbReference type="GO" id="GO:0003677">
    <property type="term" value="F:DNA binding"/>
    <property type="evidence" value="ECO:0007669"/>
    <property type="project" value="InterPro"/>
</dbReference>
<dbReference type="EMBL" id="WEIK01000017">
    <property type="protein sequence ID" value="MVF51275.1"/>
    <property type="molecule type" value="Genomic_DNA"/>
</dbReference>
<feature type="domain" description="AAA" evidence="1">
    <location>
        <begin position="104"/>
        <end position="238"/>
    </location>
</feature>
<dbReference type="Proteomes" id="UP000440965">
    <property type="component" value="Unassembled WGS sequence"/>
</dbReference>
<evidence type="ECO:0000313" key="3">
    <source>
        <dbReference type="Proteomes" id="UP000440965"/>
    </source>
</evidence>
<dbReference type="AlphaFoldDB" id="A0A3G2HI86"/>
<dbReference type="Gene3D" id="3.40.50.300">
    <property type="entry name" value="P-loop containing nucleotide triphosphate hydrolases"/>
    <property type="match status" value="1"/>
</dbReference>
<dbReference type="SUPFAM" id="SSF52540">
    <property type="entry name" value="P-loop containing nucleoside triphosphate hydrolases"/>
    <property type="match status" value="1"/>
</dbReference>
<dbReference type="InterPro" id="IPR010982">
    <property type="entry name" value="Lambda_DNA-bd_dom_sf"/>
</dbReference>
<dbReference type="Pfam" id="PF13614">
    <property type="entry name" value="AAA_31"/>
    <property type="match status" value="1"/>
</dbReference>
<dbReference type="InterPro" id="IPR027417">
    <property type="entry name" value="P-loop_NTPase"/>
</dbReference>
<comment type="caution">
    <text evidence="2">The sequence shown here is derived from an EMBL/GenBank/DDBJ whole genome shotgun (WGS) entry which is preliminary data.</text>
</comment>
<dbReference type="GeneID" id="49869512"/>
<dbReference type="InterPro" id="IPR025669">
    <property type="entry name" value="AAA_dom"/>
</dbReference>
<dbReference type="PANTHER" id="PTHR13696">
    <property type="entry name" value="P-LOOP CONTAINING NUCLEOSIDE TRIPHOSPHATE HYDROLASE"/>
    <property type="match status" value="1"/>
</dbReference>
<evidence type="ECO:0000259" key="1">
    <source>
        <dbReference type="Pfam" id="PF13614"/>
    </source>
</evidence>
<name>A0A3G2HI86_9PSED</name>
<evidence type="ECO:0000313" key="2">
    <source>
        <dbReference type="EMBL" id="MVF51275.1"/>
    </source>
</evidence>